<evidence type="ECO:0000256" key="5">
    <source>
        <dbReference type="ARBA" id="ARBA00023136"/>
    </source>
</evidence>
<sequence length="596" mass="65729">MQFEWVISLLAGLAFFMYGMKIMGDGLEKFAGDRLSKIIDSFTSNKIKGVLIGTAVTAIIQSSSATTVMVIGFINAGIMKLSQAVGVIMGANIGTTVTAFLISMEDINSSATVYLELLKPSFWAPILAAVGVFFILFIGKKKYQNLGMILAGFGFLFVGLGMMESSMSFVQDNEEFQQMMLSFSNPILGVLVGAGVTAIIQSSSASVGILQTLASTMYLPFSSVVPVILGQNIGTCITAILSSIGANKNAKRAAVIHLLFNIIGTVICLILFYAFPVANYLPFWNEQTTRFNIAVFHLTFNIFNTLILLPFSNFLVKCAHIIVPGKDVQTGYNALDERLLATPALAVGQAVKQVVGMAHLAQESVGISLDMLEKQNASKMGDVDENELAIDEMEANTTQYLVKIADEPLTDEENESVSMMFHIITDLERIGDHAYNIAEGVQSAAKEDVETSKKALSELGTMAQATREIVGLAVQAYEFRDLDAAKRIQPCEDVIDLMKETYKMRHVNRLTKQKCNFKSGVLFLDVINNLERIADHCSNIGIAVEQLVNPQEVGYDQHLYMKDLHINKTEEYKQIYQEYLEKYNITKKQKEKEKED</sequence>
<evidence type="ECO:0000259" key="7">
    <source>
        <dbReference type="Pfam" id="PF01895"/>
    </source>
</evidence>
<accession>A0A9D1T0J9</accession>
<dbReference type="InterPro" id="IPR038078">
    <property type="entry name" value="PhoU-like_sf"/>
</dbReference>
<dbReference type="SUPFAM" id="SSF109755">
    <property type="entry name" value="PhoU-like"/>
    <property type="match status" value="1"/>
</dbReference>
<dbReference type="GO" id="GO:0005886">
    <property type="term" value="C:plasma membrane"/>
    <property type="evidence" value="ECO:0007669"/>
    <property type="project" value="UniProtKB-SubCell"/>
</dbReference>
<feature type="transmembrane region" description="Helical" evidence="6">
    <location>
        <begin position="50"/>
        <end position="74"/>
    </location>
</feature>
<reference evidence="8" key="2">
    <citation type="journal article" date="2021" name="PeerJ">
        <title>Extensive microbial diversity within the chicken gut microbiome revealed by metagenomics and culture.</title>
        <authorList>
            <person name="Gilroy R."/>
            <person name="Ravi A."/>
            <person name="Getino M."/>
            <person name="Pursley I."/>
            <person name="Horton D.L."/>
            <person name="Alikhan N.F."/>
            <person name="Baker D."/>
            <person name="Gharbi K."/>
            <person name="Hall N."/>
            <person name="Watson M."/>
            <person name="Adriaenssens E.M."/>
            <person name="Foster-Nyarko E."/>
            <person name="Jarju S."/>
            <person name="Secka A."/>
            <person name="Antonio M."/>
            <person name="Oren A."/>
            <person name="Chaudhuri R.R."/>
            <person name="La Ragione R."/>
            <person name="Hildebrand F."/>
            <person name="Pallen M.J."/>
        </authorList>
    </citation>
    <scope>NUCLEOTIDE SEQUENCE</scope>
    <source>
        <strain evidence="8">4920</strain>
    </source>
</reference>
<comment type="caution">
    <text evidence="8">The sequence shown here is derived from an EMBL/GenBank/DDBJ whole genome shotgun (WGS) entry which is preliminary data.</text>
</comment>
<dbReference type="Pfam" id="PF02690">
    <property type="entry name" value="Na_Pi_cotrans"/>
    <property type="match status" value="2"/>
</dbReference>
<dbReference type="GO" id="GO:0044341">
    <property type="term" value="P:sodium-dependent phosphate transport"/>
    <property type="evidence" value="ECO:0007669"/>
    <property type="project" value="InterPro"/>
</dbReference>
<dbReference type="NCBIfam" id="NF037997">
    <property type="entry name" value="Na_Pi_symport"/>
    <property type="match status" value="1"/>
</dbReference>
<protein>
    <submittedName>
        <fullName evidence="8">Na/Pi cotransporter family protein</fullName>
    </submittedName>
</protein>
<keyword evidence="2" id="KW-1003">Cell membrane</keyword>
<dbReference type="InterPro" id="IPR026022">
    <property type="entry name" value="PhoU_dom"/>
</dbReference>
<feature type="transmembrane region" description="Helical" evidence="6">
    <location>
        <begin position="122"/>
        <end position="139"/>
    </location>
</feature>
<dbReference type="PANTHER" id="PTHR10010">
    <property type="entry name" value="SOLUTE CARRIER FAMILY 34 SODIUM PHOSPHATE , MEMBER 2-RELATED"/>
    <property type="match status" value="1"/>
</dbReference>
<evidence type="ECO:0000313" key="9">
    <source>
        <dbReference type="Proteomes" id="UP000886743"/>
    </source>
</evidence>
<dbReference type="InterPro" id="IPR003841">
    <property type="entry name" value="Na/Pi_transpt"/>
</dbReference>
<dbReference type="Proteomes" id="UP000886743">
    <property type="component" value="Unassembled WGS sequence"/>
</dbReference>
<evidence type="ECO:0000256" key="2">
    <source>
        <dbReference type="ARBA" id="ARBA00022475"/>
    </source>
</evidence>
<name>A0A9D1T0J9_9FIRM</name>
<reference evidence="8" key="1">
    <citation type="submission" date="2020-10" db="EMBL/GenBank/DDBJ databases">
        <authorList>
            <person name="Gilroy R."/>
        </authorList>
    </citation>
    <scope>NUCLEOTIDE SEQUENCE</scope>
    <source>
        <strain evidence="8">4920</strain>
    </source>
</reference>
<evidence type="ECO:0000256" key="6">
    <source>
        <dbReference type="SAM" id="Phobius"/>
    </source>
</evidence>
<dbReference type="GO" id="GO:0005436">
    <property type="term" value="F:sodium:phosphate symporter activity"/>
    <property type="evidence" value="ECO:0007669"/>
    <property type="project" value="InterPro"/>
</dbReference>
<dbReference type="Pfam" id="PF01895">
    <property type="entry name" value="PhoU"/>
    <property type="match status" value="2"/>
</dbReference>
<feature type="transmembrane region" description="Helical" evidence="6">
    <location>
        <begin position="183"/>
        <end position="200"/>
    </location>
</feature>
<feature type="transmembrane region" description="Helical" evidence="6">
    <location>
        <begin position="146"/>
        <end position="163"/>
    </location>
</feature>
<evidence type="ECO:0000256" key="4">
    <source>
        <dbReference type="ARBA" id="ARBA00022989"/>
    </source>
</evidence>
<comment type="subcellular location">
    <subcellularLocation>
        <location evidence="1">Cell membrane</location>
        <topology evidence="1">Multi-pass membrane protein</topology>
    </subcellularLocation>
</comment>
<dbReference type="NCBIfam" id="TIGR00704">
    <property type="entry name" value="NaPi_cotrn_rel"/>
    <property type="match status" value="1"/>
</dbReference>
<organism evidence="8 9">
    <name type="scientific">Candidatus Aphodoplasma excrementigallinarum</name>
    <dbReference type="NCBI Taxonomy" id="2840673"/>
    <lineage>
        <taxon>Bacteria</taxon>
        <taxon>Bacillati</taxon>
        <taxon>Bacillota</taxon>
        <taxon>Clostridia</taxon>
        <taxon>Eubacteriales</taxon>
        <taxon>Candidatus Aphodoplasma</taxon>
    </lineage>
</organism>
<dbReference type="AlphaFoldDB" id="A0A9D1T0J9"/>
<feature type="transmembrane region" description="Helical" evidence="6">
    <location>
        <begin position="81"/>
        <end position="102"/>
    </location>
</feature>
<evidence type="ECO:0000313" key="8">
    <source>
        <dbReference type="EMBL" id="HIV03132.1"/>
    </source>
</evidence>
<feature type="transmembrane region" description="Helical" evidence="6">
    <location>
        <begin position="295"/>
        <end position="316"/>
    </location>
</feature>
<evidence type="ECO:0000256" key="3">
    <source>
        <dbReference type="ARBA" id="ARBA00022692"/>
    </source>
</evidence>
<feature type="domain" description="PhoU" evidence="7">
    <location>
        <begin position="356"/>
        <end position="439"/>
    </location>
</feature>
<evidence type="ECO:0000256" key="1">
    <source>
        <dbReference type="ARBA" id="ARBA00004651"/>
    </source>
</evidence>
<dbReference type="InterPro" id="IPR004633">
    <property type="entry name" value="NaPi_cotrn-rel/YqeW-like"/>
</dbReference>
<dbReference type="PANTHER" id="PTHR10010:SF46">
    <property type="entry name" value="SODIUM-DEPENDENT PHOSPHATE TRANSPORT PROTEIN 2B"/>
    <property type="match status" value="1"/>
</dbReference>
<dbReference type="Gene3D" id="1.20.58.220">
    <property type="entry name" value="Phosphate transport system protein phou homolog 2, domain 2"/>
    <property type="match status" value="1"/>
</dbReference>
<proteinExistence type="predicted"/>
<gene>
    <name evidence="8" type="ORF">IAC74_06115</name>
</gene>
<feature type="transmembrane region" description="Helical" evidence="6">
    <location>
        <begin position="254"/>
        <end position="275"/>
    </location>
</feature>
<dbReference type="EMBL" id="DVOF01000178">
    <property type="protein sequence ID" value="HIV03132.1"/>
    <property type="molecule type" value="Genomic_DNA"/>
</dbReference>
<feature type="domain" description="PhoU" evidence="7">
    <location>
        <begin position="461"/>
        <end position="541"/>
    </location>
</feature>
<keyword evidence="3 6" id="KW-0812">Transmembrane</keyword>
<keyword evidence="4 6" id="KW-1133">Transmembrane helix</keyword>
<keyword evidence="5 6" id="KW-0472">Membrane</keyword>